<dbReference type="PROSITE" id="PS51379">
    <property type="entry name" value="4FE4S_FER_2"/>
    <property type="match status" value="1"/>
</dbReference>
<protein>
    <submittedName>
        <fullName evidence="2">L-glyceraldehyde 3-phosphate reductase</fullName>
        <ecNumber evidence="2">1.1.1.-</ecNumber>
    </submittedName>
</protein>
<dbReference type="RefSeq" id="WP_095608070.1">
    <property type="nucleotide sequence ID" value="NZ_CAUHCB010000001.1"/>
</dbReference>
<dbReference type="EMBL" id="LWMS01000010">
    <property type="protein sequence ID" value="PWL08737.1"/>
    <property type="molecule type" value="Genomic_DNA"/>
</dbReference>
<comment type="caution">
    <text evidence="2">The sequence shown here is derived from an EMBL/GenBank/DDBJ whole genome shotgun (WGS) entry which is preliminary data.</text>
</comment>
<dbReference type="Gene3D" id="3.20.20.100">
    <property type="entry name" value="NADP-dependent oxidoreductase domain"/>
    <property type="match status" value="1"/>
</dbReference>
<keyword evidence="2" id="KW-0560">Oxidoreductase</keyword>
<organism evidence="2 3">
    <name type="scientific">Methanosphaera cuniculi</name>
    <dbReference type="NCBI Taxonomy" id="1077256"/>
    <lineage>
        <taxon>Archaea</taxon>
        <taxon>Methanobacteriati</taxon>
        <taxon>Methanobacteriota</taxon>
        <taxon>Methanomada group</taxon>
        <taxon>Methanobacteria</taxon>
        <taxon>Methanobacteriales</taxon>
        <taxon>Methanobacteriaceae</taxon>
        <taxon>Methanosphaera</taxon>
    </lineage>
</organism>
<dbReference type="AlphaFoldDB" id="A0A2V2BXN8"/>
<dbReference type="InterPro" id="IPR023210">
    <property type="entry name" value="NADP_OxRdtase_dom"/>
</dbReference>
<name>A0A2V2BXN8_9EURY</name>
<gene>
    <name evidence="2" type="primary">gpr_1</name>
    <name evidence="2" type="ORF">MSCUN_04500</name>
</gene>
<sequence length="384" mass="43976">MKYRELGKTGIKASILGFGAMRLPLLDENPEHVDIKQTTQMLEYSIEHGINMFDTALVYHTTDRKKPGVSETILGDILSSGFSDKLHISTKMPSWEMKSWEYVDRTLDLQLERLNLDQIDLFFVHSIKDSYYNEIKEAGLYEFVDRILSDGRIKHVCFSTHGSYDLLCQILDDYDKWECALTQLNYLDDDENPGLRGVKKLDKLGLGTMIMEPLRGGKLATNQPPTVKKIFDKSEKQLKSIQWAFNYLWDKKEVDCILSGMSTLDQVQENIALVDNAEIGMLSDQDREILKEVKSEYDHLNSIPCTGCNYCMPCPSGVNIPKCIREYNMDKLGDSCVDSVQYRFHMHEDRQAHNCTMCGECLSVCPQNINIPEKLKLINKHFGA</sequence>
<dbReference type="GO" id="GO:0016491">
    <property type="term" value="F:oxidoreductase activity"/>
    <property type="evidence" value="ECO:0007669"/>
    <property type="project" value="UniProtKB-KW"/>
</dbReference>
<dbReference type="InterPro" id="IPR017900">
    <property type="entry name" value="4Fe4S_Fe_S_CS"/>
</dbReference>
<dbReference type="EC" id="1.1.1.-" evidence="2"/>
<dbReference type="Pfam" id="PF13187">
    <property type="entry name" value="Fer4_9"/>
    <property type="match status" value="1"/>
</dbReference>
<dbReference type="Pfam" id="PF00248">
    <property type="entry name" value="Aldo_ket_red"/>
    <property type="match status" value="1"/>
</dbReference>
<dbReference type="InterPro" id="IPR017896">
    <property type="entry name" value="4Fe4S_Fe-S-bd"/>
</dbReference>
<reference evidence="2 3" key="1">
    <citation type="submission" date="2016-04" db="EMBL/GenBank/DDBJ databases">
        <title>Genome sequence of Methanosphaera cuniculi DSM 4103.</title>
        <authorList>
            <person name="Poehlein A."/>
            <person name="Seedorf H."/>
            <person name="Daniel R."/>
        </authorList>
    </citation>
    <scope>NUCLEOTIDE SEQUENCE [LARGE SCALE GENOMIC DNA]</scope>
    <source>
        <strain evidence="2 3">DSM 4103</strain>
    </source>
</reference>
<dbReference type="Proteomes" id="UP000246004">
    <property type="component" value="Unassembled WGS sequence"/>
</dbReference>
<proteinExistence type="predicted"/>
<dbReference type="InterPro" id="IPR036812">
    <property type="entry name" value="NAD(P)_OxRdtase_dom_sf"/>
</dbReference>
<evidence type="ECO:0000259" key="1">
    <source>
        <dbReference type="PROSITE" id="PS51379"/>
    </source>
</evidence>
<dbReference type="PANTHER" id="PTHR43312:SF2">
    <property type="entry name" value="OXIDOREDUCTASE"/>
    <property type="match status" value="1"/>
</dbReference>
<evidence type="ECO:0000313" key="3">
    <source>
        <dbReference type="Proteomes" id="UP000246004"/>
    </source>
</evidence>
<feature type="domain" description="4Fe-4S ferredoxin-type" evidence="1">
    <location>
        <begin position="344"/>
        <end position="374"/>
    </location>
</feature>
<dbReference type="OrthoDB" id="28487at2157"/>
<dbReference type="InterPro" id="IPR053135">
    <property type="entry name" value="AKR2_Oxidoreductase"/>
</dbReference>
<accession>A0A2V2BXN8</accession>
<dbReference type="SUPFAM" id="SSF46548">
    <property type="entry name" value="alpha-helical ferredoxin"/>
    <property type="match status" value="1"/>
</dbReference>
<evidence type="ECO:0000313" key="2">
    <source>
        <dbReference type="EMBL" id="PWL08737.1"/>
    </source>
</evidence>
<dbReference type="CDD" id="cd19096">
    <property type="entry name" value="AKR_Fe-S_oxidoreductase"/>
    <property type="match status" value="1"/>
</dbReference>
<dbReference type="PROSITE" id="PS00198">
    <property type="entry name" value="4FE4S_FER_1"/>
    <property type="match status" value="1"/>
</dbReference>
<dbReference type="PANTHER" id="PTHR43312">
    <property type="entry name" value="D-THREO-ALDOSE 1-DEHYDROGENASE"/>
    <property type="match status" value="1"/>
</dbReference>
<dbReference type="SUPFAM" id="SSF51430">
    <property type="entry name" value="NAD(P)-linked oxidoreductase"/>
    <property type="match status" value="1"/>
</dbReference>